<proteinExistence type="predicted"/>
<organism evidence="2 3">
    <name type="scientific">Nonomuraea muscovyensis</name>
    <dbReference type="NCBI Taxonomy" id="1124761"/>
    <lineage>
        <taxon>Bacteria</taxon>
        <taxon>Bacillati</taxon>
        <taxon>Actinomycetota</taxon>
        <taxon>Actinomycetes</taxon>
        <taxon>Streptosporangiales</taxon>
        <taxon>Streptosporangiaceae</taxon>
        <taxon>Nonomuraea</taxon>
    </lineage>
</organism>
<protein>
    <submittedName>
        <fullName evidence="2">Uncharacterized protein</fullName>
    </submittedName>
</protein>
<gene>
    <name evidence="2" type="ORF">FHU36_002945</name>
</gene>
<dbReference type="RefSeq" id="WP_185084871.1">
    <property type="nucleotide sequence ID" value="NZ_JACHJB010000001.1"/>
</dbReference>
<evidence type="ECO:0000313" key="3">
    <source>
        <dbReference type="Proteomes" id="UP000583800"/>
    </source>
</evidence>
<name>A0A7X0C3K0_9ACTN</name>
<feature type="compositionally biased region" description="Low complexity" evidence="1">
    <location>
        <begin position="101"/>
        <end position="111"/>
    </location>
</feature>
<dbReference type="EMBL" id="JACHJB010000001">
    <property type="protein sequence ID" value="MBB6346436.1"/>
    <property type="molecule type" value="Genomic_DNA"/>
</dbReference>
<feature type="region of interest" description="Disordered" evidence="1">
    <location>
        <begin position="101"/>
        <end position="120"/>
    </location>
</feature>
<accession>A0A7X0C3K0</accession>
<reference evidence="2 3" key="1">
    <citation type="submission" date="2020-08" db="EMBL/GenBank/DDBJ databases">
        <title>Sequencing the genomes of 1000 actinobacteria strains.</title>
        <authorList>
            <person name="Klenk H.-P."/>
        </authorList>
    </citation>
    <scope>NUCLEOTIDE SEQUENCE [LARGE SCALE GENOMIC DNA]</scope>
    <source>
        <strain evidence="2 3">DSM 45913</strain>
    </source>
</reference>
<dbReference type="Proteomes" id="UP000583800">
    <property type="component" value="Unassembled WGS sequence"/>
</dbReference>
<comment type="caution">
    <text evidence="2">The sequence shown here is derived from an EMBL/GenBank/DDBJ whole genome shotgun (WGS) entry which is preliminary data.</text>
</comment>
<dbReference type="AlphaFoldDB" id="A0A7X0C3K0"/>
<evidence type="ECO:0000256" key="1">
    <source>
        <dbReference type="SAM" id="MobiDB-lite"/>
    </source>
</evidence>
<sequence length="120" mass="13158">MEVRHIDHPNPTAQGDIFCDGNHLAHVNTALHEIGWLPGKGWNRRTARAGQTRTRTLIEVLPMRAAGIRRFSAFTGEESALTGEEEFVLAPGTQLEVTDVRPSAAACAPSRRPNRQHLAA</sequence>
<evidence type="ECO:0000313" key="2">
    <source>
        <dbReference type="EMBL" id="MBB6346436.1"/>
    </source>
</evidence>
<keyword evidence="3" id="KW-1185">Reference proteome</keyword>